<protein>
    <submittedName>
        <fullName evidence="3">Urb2/Npa2 family protein</fullName>
    </submittedName>
</protein>
<dbReference type="EMBL" id="WJXW01000004">
    <property type="protein sequence ID" value="KAF9736637.1"/>
    <property type="molecule type" value="Genomic_DNA"/>
</dbReference>
<name>A0A9P6GJ14_9PLEO</name>
<sequence length="1477" mass="164192">MSQAPTSLPAPTRPRLQAINQTYTDLNKQIDQATQIIGLPDDWDSLRGEARSKIAKRIVGARADWVLRWLLEKLKDTTDGSAQARASTKAWNLLDWMIEVLPVSRCAPHLRDAGFLTILEKVLEERYSADAVIPPEPLQQENHPRDDSSETVQEDLQPSRKRKRGSGASTPSKRAALESSGSVELFEAVTTTVRSIRDKGDTQGKSEETIQSEHMKMVLRTESAQAARIVRNWLNAVLRIHSSAQGTSSYFGHLDLSLIVDIWELRAIDTKDDTGASVDQFSAECLIPSLLLSQTLHQPGKGESSPSNIRNTLSVLDRLIAKHILIPSRAAFFNARSEKDTPQHNGKAELLSTSLAPLSRRLLQAAHLQDSGVDMPAYYTPLFAAVPHLLHIIIRSSPARSPKTRTTEKPWIKASLVTLSQCVGCELTPPDFAAPSASTAAVEACLTILASYDVSIDTQVLRDIFWFHSGLKYPLHKERSVNWSLIAALVENDSSIFLADPKAANSASEERPDDLAAFLFEHISTATFESPEMHDDDMMDIDDDQPVIATTVQKTTQAFSRDKAVREVIVPILHAFSRNRQLLGFIELWDTELRRTVPAKRDPLVELHPRVWQDQHLLSALAEVLEQSLTLTQITTLFQKHAERLEQYTKKTPIKALSSAVITQAIIRSIKSDEVIAALQPTMLKAWKVFEAWVQQAGPSQSTAVEMSWTSLCFLLRHLWPIYLHDSAALQTEFIEALLDRAAKDVNSARKEDPNRHIPSSCRTAAAVFVFVACDYLHTVPDTRDAIQNRLQKTLKAMAPGQMEPQELNSTIELFCIEYAQLLAPFDADTAQKILSRLLETVSGLDIELGGPLIETLSVSIFKQGNAVVEASFVSALLHALDQPGKNLRVASLGALLHISPTSLSREQREAALDKLLGLITTSPSIAASVLNIMVNLMEVPNATAKISSDGNALFDIAQALHEAELEVPPATQLLQDLVELTLGHLLPNKDQARNKIFFTQYGERIASSLKKSKTHSPARLAGLSGTLLATHESGSLVPLTQYLEFLSKTLTKWTSSQEFVLHTYNQIPLSVLRKDNTIFEACVEDLRRWMNGRYSLGSTLDKPWAVSEDVQDNMSPAMLVTIAKFDLHKLGGGTLRLFELSSYLLRKEYIQKDNTHVLQCLRETLATLNVSEKLRLAYGCISLADKDVPPRIAYQLLHVVVSAMDDKEEVESDLKAQQMALLPETCALLNKVRNDAEFNTLLDNINTILLHKPNLTSQHNIECVLTALLRLATRSSPRLSPAHAPAIYARLCETARLVLLLHRSRLGGRFHLLLPLLQGLLLCLFIPNLNRGAALPPWLDSVSPANPTRLAATNAAQYTHLLSTLCSPTQSSVQRTRSATTLNDPIKAARDYASQYVYPLLSSFCRFQLYGRLDAEVREKLMPGIWEVVTVGQLNKDAIDAMFAGLGKSERDVWRGVWGEWVRVHGRKERKVKEER</sequence>
<dbReference type="PANTHER" id="PTHR15682">
    <property type="entry name" value="UNHEALTHY RIBOSOME BIOGENESIS PROTEIN 2 HOMOLOG"/>
    <property type="match status" value="1"/>
</dbReference>
<dbReference type="InterPro" id="IPR018849">
    <property type="entry name" value="Urb2/Npa2_C"/>
</dbReference>
<dbReference type="SUPFAM" id="SSF48371">
    <property type="entry name" value="ARM repeat"/>
    <property type="match status" value="1"/>
</dbReference>
<dbReference type="InterPro" id="IPR016024">
    <property type="entry name" value="ARM-type_fold"/>
</dbReference>
<feature type="region of interest" description="Disordered" evidence="1">
    <location>
        <begin position="131"/>
        <end position="179"/>
    </location>
</feature>
<dbReference type="OrthoDB" id="160374at2759"/>
<dbReference type="InterPro" id="IPR011989">
    <property type="entry name" value="ARM-like"/>
</dbReference>
<dbReference type="GO" id="GO:0005730">
    <property type="term" value="C:nucleolus"/>
    <property type="evidence" value="ECO:0007669"/>
    <property type="project" value="TreeGrafter"/>
</dbReference>
<reference evidence="3" key="1">
    <citation type="journal article" date="2020" name="Mol. Plant Microbe Interact.">
        <title>Genome Sequence of the Biocontrol Agent Coniothyrium minitans strain Conio (IMI 134523).</title>
        <authorList>
            <person name="Patel D."/>
            <person name="Shittu T.A."/>
            <person name="Baroncelli R."/>
            <person name="Muthumeenakshi S."/>
            <person name="Osborne T.H."/>
            <person name="Janganan T.K."/>
            <person name="Sreenivasaprasad S."/>
        </authorList>
    </citation>
    <scope>NUCLEOTIDE SEQUENCE</scope>
    <source>
        <strain evidence="3">Conio</strain>
    </source>
</reference>
<accession>A0A9P6GJ14</accession>
<organism evidence="3 4">
    <name type="scientific">Paraphaeosphaeria minitans</name>
    <dbReference type="NCBI Taxonomy" id="565426"/>
    <lineage>
        <taxon>Eukaryota</taxon>
        <taxon>Fungi</taxon>
        <taxon>Dikarya</taxon>
        <taxon>Ascomycota</taxon>
        <taxon>Pezizomycotina</taxon>
        <taxon>Dothideomycetes</taxon>
        <taxon>Pleosporomycetidae</taxon>
        <taxon>Pleosporales</taxon>
        <taxon>Massarineae</taxon>
        <taxon>Didymosphaeriaceae</taxon>
        <taxon>Paraphaeosphaeria</taxon>
    </lineage>
</organism>
<gene>
    <name evidence="3" type="ORF">PMIN01_04416</name>
</gene>
<dbReference type="Proteomes" id="UP000756921">
    <property type="component" value="Unassembled WGS sequence"/>
</dbReference>
<proteinExistence type="predicted"/>
<dbReference type="GO" id="GO:0042254">
    <property type="term" value="P:ribosome biogenesis"/>
    <property type="evidence" value="ECO:0007669"/>
    <property type="project" value="TreeGrafter"/>
</dbReference>
<evidence type="ECO:0000313" key="3">
    <source>
        <dbReference type="EMBL" id="KAF9736637.1"/>
    </source>
</evidence>
<dbReference type="InterPro" id="IPR052609">
    <property type="entry name" value="Ribosome_Biogenesis_Reg"/>
</dbReference>
<feature type="domain" description="Nucleolar 27S pre-rRNA processing Urb2/Npa2 C-terminal" evidence="2">
    <location>
        <begin position="1242"/>
        <end position="1466"/>
    </location>
</feature>
<dbReference type="Gene3D" id="1.25.10.10">
    <property type="entry name" value="Leucine-rich Repeat Variant"/>
    <property type="match status" value="1"/>
</dbReference>
<dbReference type="PANTHER" id="PTHR15682:SF2">
    <property type="entry name" value="UNHEALTHY RIBOSOME BIOGENESIS PROTEIN 2 HOMOLOG"/>
    <property type="match status" value="1"/>
</dbReference>
<keyword evidence="4" id="KW-1185">Reference proteome</keyword>
<evidence type="ECO:0000256" key="1">
    <source>
        <dbReference type="SAM" id="MobiDB-lite"/>
    </source>
</evidence>
<evidence type="ECO:0000259" key="2">
    <source>
        <dbReference type="Pfam" id="PF10441"/>
    </source>
</evidence>
<evidence type="ECO:0000313" key="4">
    <source>
        <dbReference type="Proteomes" id="UP000756921"/>
    </source>
</evidence>
<comment type="caution">
    <text evidence="3">The sequence shown here is derived from an EMBL/GenBank/DDBJ whole genome shotgun (WGS) entry which is preliminary data.</text>
</comment>
<dbReference type="Pfam" id="PF10441">
    <property type="entry name" value="Urb2"/>
    <property type="match status" value="1"/>
</dbReference>